<proteinExistence type="predicted"/>
<gene>
    <name evidence="1" type="ORF">LCGC14_2950850</name>
</gene>
<dbReference type="EMBL" id="LAZR01059450">
    <property type="protein sequence ID" value="KKK67762.1"/>
    <property type="molecule type" value="Genomic_DNA"/>
</dbReference>
<evidence type="ECO:0000313" key="1">
    <source>
        <dbReference type="EMBL" id="KKK67762.1"/>
    </source>
</evidence>
<protein>
    <submittedName>
        <fullName evidence="1">Uncharacterized protein</fullName>
    </submittedName>
</protein>
<sequence>MTLSGNGKEELMQLNLTRERASAQIVENLIGAGVLLRSEVPRYRKVLDSYDNLTLARVLLVSHELREAGGEILSP</sequence>
<dbReference type="AlphaFoldDB" id="A0A0F8XF13"/>
<name>A0A0F8XF13_9ZZZZ</name>
<accession>A0A0F8XF13</accession>
<reference evidence="1" key="1">
    <citation type="journal article" date="2015" name="Nature">
        <title>Complex archaea that bridge the gap between prokaryotes and eukaryotes.</title>
        <authorList>
            <person name="Spang A."/>
            <person name="Saw J.H."/>
            <person name="Jorgensen S.L."/>
            <person name="Zaremba-Niedzwiedzka K."/>
            <person name="Martijn J."/>
            <person name="Lind A.E."/>
            <person name="van Eijk R."/>
            <person name="Schleper C."/>
            <person name="Guy L."/>
            <person name="Ettema T.J."/>
        </authorList>
    </citation>
    <scope>NUCLEOTIDE SEQUENCE</scope>
</reference>
<comment type="caution">
    <text evidence="1">The sequence shown here is derived from an EMBL/GenBank/DDBJ whole genome shotgun (WGS) entry which is preliminary data.</text>
</comment>
<organism evidence="1">
    <name type="scientific">marine sediment metagenome</name>
    <dbReference type="NCBI Taxonomy" id="412755"/>
    <lineage>
        <taxon>unclassified sequences</taxon>
        <taxon>metagenomes</taxon>
        <taxon>ecological metagenomes</taxon>
    </lineage>
</organism>